<gene>
    <name evidence="2" type="ORF">DF223_08345</name>
</gene>
<keyword evidence="1" id="KW-1133">Transmembrane helix</keyword>
<protein>
    <submittedName>
        <fullName evidence="2">Uncharacterized protein</fullName>
    </submittedName>
</protein>
<proteinExistence type="predicted"/>
<dbReference type="SUPFAM" id="SSF103473">
    <property type="entry name" value="MFS general substrate transporter"/>
    <property type="match status" value="1"/>
</dbReference>
<organism evidence="2 3">
    <name type="scientific">Mycetocola zhujimingii</name>
    <dbReference type="NCBI Taxonomy" id="2079792"/>
    <lineage>
        <taxon>Bacteria</taxon>
        <taxon>Bacillati</taxon>
        <taxon>Actinomycetota</taxon>
        <taxon>Actinomycetes</taxon>
        <taxon>Micrococcales</taxon>
        <taxon>Microbacteriaceae</taxon>
        <taxon>Mycetocola</taxon>
    </lineage>
</organism>
<dbReference type="InterPro" id="IPR036259">
    <property type="entry name" value="MFS_trans_sf"/>
</dbReference>
<dbReference type="AlphaFoldDB" id="A0A2U1TDM0"/>
<comment type="caution">
    <text evidence="2">The sequence shown here is derived from an EMBL/GenBank/DDBJ whole genome shotgun (WGS) entry which is preliminary data.</text>
</comment>
<reference evidence="3" key="1">
    <citation type="submission" date="2018-04" db="EMBL/GenBank/DDBJ databases">
        <authorList>
            <person name="Liu S."/>
            <person name="Wang Z."/>
            <person name="Li J."/>
        </authorList>
    </citation>
    <scope>NUCLEOTIDE SEQUENCE [LARGE SCALE GENOMIC DNA]</scope>
    <source>
        <strain evidence="3">622</strain>
    </source>
</reference>
<accession>A0A2U1TDM0</accession>
<evidence type="ECO:0000313" key="2">
    <source>
        <dbReference type="EMBL" id="PWC06974.1"/>
    </source>
</evidence>
<dbReference type="Proteomes" id="UP000244962">
    <property type="component" value="Unassembled WGS sequence"/>
</dbReference>
<feature type="transmembrane region" description="Helical" evidence="1">
    <location>
        <begin position="103"/>
        <end position="124"/>
    </location>
</feature>
<name>A0A2U1TDM0_9MICO</name>
<evidence type="ECO:0000256" key="1">
    <source>
        <dbReference type="SAM" id="Phobius"/>
    </source>
</evidence>
<feature type="transmembrane region" description="Helical" evidence="1">
    <location>
        <begin position="61"/>
        <end position="83"/>
    </location>
</feature>
<evidence type="ECO:0000313" key="3">
    <source>
        <dbReference type="Proteomes" id="UP000244962"/>
    </source>
</evidence>
<keyword evidence="3" id="KW-1185">Reference proteome</keyword>
<dbReference type="RefSeq" id="WP_108962842.1">
    <property type="nucleotide sequence ID" value="NZ_QEFB01000007.1"/>
</dbReference>
<keyword evidence="1" id="KW-0812">Transmembrane</keyword>
<keyword evidence="1" id="KW-0472">Membrane</keyword>
<sequence>MTYEQKLTFQLRLRGQSEAEIAEILREIRAHELEDSETEATVFGAPEIYAENFEKRKRRTVGSAIVTGGAILAVISFIAYVVVGLAMKNDGVPELGLNDIVPSWVVSVGVVGMIGVATLVGFLVDYVRPVSVDPESL</sequence>
<dbReference type="EMBL" id="QEFB01000007">
    <property type="protein sequence ID" value="PWC06974.1"/>
    <property type="molecule type" value="Genomic_DNA"/>
</dbReference>